<accession>A0ABS9UQ13</accession>
<reference evidence="1" key="1">
    <citation type="submission" date="2022-03" db="EMBL/GenBank/DDBJ databases">
        <title>De novo assembled genomes of Belliella spp. (Cyclobacteriaceae) strains.</title>
        <authorList>
            <person name="Szabo A."/>
            <person name="Korponai K."/>
            <person name="Felfoldi T."/>
        </authorList>
    </citation>
    <scope>NUCLEOTIDE SEQUENCE</scope>
    <source>
        <strain evidence="1">DSM 107340</strain>
    </source>
</reference>
<evidence type="ECO:0000313" key="1">
    <source>
        <dbReference type="EMBL" id="MCH7398348.1"/>
    </source>
</evidence>
<comment type="caution">
    <text evidence="1">The sequence shown here is derived from an EMBL/GenBank/DDBJ whole genome shotgun (WGS) entry which is preliminary data.</text>
</comment>
<protein>
    <submittedName>
        <fullName evidence="1">Addiction module protein</fullName>
    </submittedName>
</protein>
<gene>
    <name evidence="1" type="ORF">MM236_10125</name>
</gene>
<name>A0ABS9UQ13_9BACT</name>
<dbReference type="Pfam" id="PF09720">
    <property type="entry name" value="Unstab_antitox"/>
    <property type="match status" value="1"/>
</dbReference>
<organism evidence="1 2">
    <name type="scientific">Belliella calami</name>
    <dbReference type="NCBI Taxonomy" id="2923436"/>
    <lineage>
        <taxon>Bacteria</taxon>
        <taxon>Pseudomonadati</taxon>
        <taxon>Bacteroidota</taxon>
        <taxon>Cytophagia</taxon>
        <taxon>Cytophagales</taxon>
        <taxon>Cyclobacteriaceae</taxon>
        <taxon>Belliella</taxon>
    </lineage>
</organism>
<sequence length="71" mass="8409">MENNKKIIEHLMKLSPIEKANVIDLLLKSLDEPDPVMDQLWAKEVESRIDAFDRGKLQVLTQEEFFKIRRN</sequence>
<dbReference type="RefSeq" id="WP_241274862.1">
    <property type="nucleotide sequence ID" value="NZ_JAKZGS010000007.1"/>
</dbReference>
<proteinExistence type="predicted"/>
<dbReference type="Proteomes" id="UP001165488">
    <property type="component" value="Unassembled WGS sequence"/>
</dbReference>
<evidence type="ECO:0000313" key="2">
    <source>
        <dbReference type="Proteomes" id="UP001165488"/>
    </source>
</evidence>
<dbReference type="InterPro" id="IPR013406">
    <property type="entry name" value="CHP02574_addiction_mod"/>
</dbReference>
<dbReference type="EMBL" id="JAKZGS010000007">
    <property type="protein sequence ID" value="MCH7398348.1"/>
    <property type="molecule type" value="Genomic_DNA"/>
</dbReference>
<dbReference type="NCBIfam" id="TIGR02574">
    <property type="entry name" value="stabl_TIGR02574"/>
    <property type="match status" value="1"/>
</dbReference>
<keyword evidence="2" id="KW-1185">Reference proteome</keyword>